<dbReference type="AlphaFoldDB" id="A0A1M5VQP1"/>
<protein>
    <recommendedName>
        <fullName evidence="1">YdhG-like domain-containing protein</fullName>
    </recommendedName>
</protein>
<dbReference type="STRING" id="996342.SAMN05443551_2998"/>
<dbReference type="Pfam" id="PF08818">
    <property type="entry name" value="DUF1801"/>
    <property type="match status" value="1"/>
</dbReference>
<evidence type="ECO:0000313" key="2">
    <source>
        <dbReference type="EMBL" id="SHH77253.1"/>
    </source>
</evidence>
<organism evidence="2 3">
    <name type="scientific">Marivita hallyeonensis</name>
    <dbReference type="NCBI Taxonomy" id="996342"/>
    <lineage>
        <taxon>Bacteria</taxon>
        <taxon>Pseudomonadati</taxon>
        <taxon>Pseudomonadota</taxon>
        <taxon>Alphaproteobacteria</taxon>
        <taxon>Rhodobacterales</taxon>
        <taxon>Roseobacteraceae</taxon>
        <taxon>Marivita</taxon>
    </lineage>
</organism>
<name>A0A1M5VQP1_9RHOB</name>
<dbReference type="Proteomes" id="UP000184221">
    <property type="component" value="Unassembled WGS sequence"/>
</dbReference>
<proteinExistence type="predicted"/>
<reference evidence="2 3" key="1">
    <citation type="submission" date="2016-11" db="EMBL/GenBank/DDBJ databases">
        <authorList>
            <person name="Jaros S."/>
            <person name="Januszkiewicz K."/>
            <person name="Wedrychowicz H."/>
        </authorList>
    </citation>
    <scope>NUCLEOTIDE SEQUENCE [LARGE SCALE GENOMIC DNA]</scope>
    <source>
        <strain evidence="2 3">DSM 29431</strain>
    </source>
</reference>
<evidence type="ECO:0000259" key="1">
    <source>
        <dbReference type="Pfam" id="PF08818"/>
    </source>
</evidence>
<keyword evidence="3" id="KW-1185">Reference proteome</keyword>
<dbReference type="RefSeq" id="WP_072778730.1">
    <property type="nucleotide sequence ID" value="NZ_FQXC01000004.1"/>
</dbReference>
<sequence length="142" mass="15896">MSSNVTAMTDASVEAFIDSVTHAGRREDARVLDQLFRDETGFQPRMWGPSIIGYGQYHYVYASGREGDFLATGFSPRKANMSIYIMPGYQDYSELLKDLGPHKTGASCLYVGRLSKIDLDVLRRIVRAGLTDLGKRWPVQPT</sequence>
<dbReference type="SUPFAM" id="SSF159888">
    <property type="entry name" value="YdhG-like"/>
    <property type="match status" value="1"/>
</dbReference>
<dbReference type="OrthoDB" id="5951444at2"/>
<accession>A0A1M5VQP1</accession>
<evidence type="ECO:0000313" key="3">
    <source>
        <dbReference type="Proteomes" id="UP000184221"/>
    </source>
</evidence>
<dbReference type="EMBL" id="FQXC01000004">
    <property type="protein sequence ID" value="SHH77253.1"/>
    <property type="molecule type" value="Genomic_DNA"/>
</dbReference>
<dbReference type="InterPro" id="IPR014922">
    <property type="entry name" value="YdhG-like"/>
</dbReference>
<gene>
    <name evidence="2" type="ORF">SAMN05443551_2998</name>
</gene>
<feature type="domain" description="YdhG-like" evidence="1">
    <location>
        <begin position="25"/>
        <end position="128"/>
    </location>
</feature>